<keyword evidence="3" id="KW-1185">Reference proteome</keyword>
<dbReference type="InterPro" id="IPR010001">
    <property type="entry name" value="BofA"/>
</dbReference>
<evidence type="ECO:0000256" key="1">
    <source>
        <dbReference type="SAM" id="Phobius"/>
    </source>
</evidence>
<feature type="transmembrane region" description="Helical" evidence="1">
    <location>
        <begin position="33"/>
        <end position="54"/>
    </location>
</feature>
<feature type="transmembrane region" description="Helical" evidence="1">
    <location>
        <begin position="60"/>
        <end position="82"/>
    </location>
</feature>
<keyword evidence="1" id="KW-1133">Transmembrane helix</keyword>
<gene>
    <name evidence="2" type="ORF">EDD69_1272</name>
</gene>
<dbReference type="Proteomes" id="UP000295658">
    <property type="component" value="Unassembled WGS sequence"/>
</dbReference>
<accession>A0A4R1QAG8</accession>
<reference evidence="2 3" key="1">
    <citation type="submission" date="2019-03" db="EMBL/GenBank/DDBJ databases">
        <title>Genomic Encyclopedia of Type Strains, Phase IV (KMG-IV): sequencing the most valuable type-strain genomes for metagenomic binning, comparative biology and taxonomic classification.</title>
        <authorList>
            <person name="Goeker M."/>
        </authorList>
    </citation>
    <scope>NUCLEOTIDE SEQUENCE [LARGE SCALE GENOMIC DNA]</scope>
    <source>
        <strain evidence="2 3">DSM 24979</strain>
    </source>
</reference>
<proteinExistence type="predicted"/>
<comment type="caution">
    <text evidence="2">The sequence shown here is derived from an EMBL/GenBank/DDBJ whole genome shotgun (WGS) entry which is preliminary data.</text>
</comment>
<feature type="transmembrane region" description="Helical" evidence="1">
    <location>
        <begin position="6"/>
        <end position="26"/>
    </location>
</feature>
<sequence length="88" mass="9498">MTSTIVILSIIGLIILILLIGVPLRFTRFIGEGIVRLIIGALFIFLINIVGNSIGLHIPINMITASITGFLGIPGIIALLLVQKYIIF</sequence>
<dbReference type="AlphaFoldDB" id="A0A4R1QAG8"/>
<evidence type="ECO:0000313" key="3">
    <source>
        <dbReference type="Proteomes" id="UP000295658"/>
    </source>
</evidence>
<name>A0A4R1QAG8_9BACL</name>
<evidence type="ECO:0000313" key="2">
    <source>
        <dbReference type="EMBL" id="TCL43652.1"/>
    </source>
</evidence>
<dbReference type="NCBIfam" id="TIGR02862">
    <property type="entry name" value="spore_BofA"/>
    <property type="match status" value="1"/>
</dbReference>
<dbReference type="OrthoDB" id="2692225at2"/>
<organism evidence="2 3">
    <name type="scientific">Thermolongibacillus altinsuensis</name>
    <dbReference type="NCBI Taxonomy" id="575256"/>
    <lineage>
        <taxon>Bacteria</taxon>
        <taxon>Bacillati</taxon>
        <taxon>Bacillota</taxon>
        <taxon>Bacilli</taxon>
        <taxon>Bacillales</taxon>
        <taxon>Anoxybacillaceae</taxon>
        <taxon>Thermolongibacillus</taxon>
    </lineage>
</organism>
<protein>
    <submittedName>
        <fullName evidence="2">Inhibitor of the pro-sigma K processing machinery</fullName>
    </submittedName>
</protein>
<keyword evidence="1" id="KW-0472">Membrane</keyword>
<dbReference type="RefSeq" id="WP_132949663.1">
    <property type="nucleotide sequence ID" value="NZ_BSVG01000018.1"/>
</dbReference>
<keyword evidence="1" id="KW-0812">Transmembrane</keyword>
<dbReference type="Pfam" id="PF07441">
    <property type="entry name" value="BofA"/>
    <property type="match status" value="1"/>
</dbReference>
<dbReference type="EMBL" id="SLUL01000027">
    <property type="protein sequence ID" value="TCL43652.1"/>
    <property type="molecule type" value="Genomic_DNA"/>
</dbReference>